<gene>
    <name evidence="2" type="ORF">BXY75_1412</name>
</gene>
<dbReference type="PANTHER" id="PTHR15337">
    <property type="entry name" value="ANTERIOR GRADIENT PROTEIN-RELATED"/>
    <property type="match status" value="1"/>
</dbReference>
<dbReference type="Gene3D" id="3.40.30.10">
    <property type="entry name" value="Glutaredoxin"/>
    <property type="match status" value="1"/>
</dbReference>
<dbReference type="Pfam" id="PF13899">
    <property type="entry name" value="Thioredoxin_7"/>
    <property type="match status" value="1"/>
</dbReference>
<dbReference type="InterPro" id="IPR051099">
    <property type="entry name" value="AGR/TXD"/>
</dbReference>
<name>A0A3L9YV40_9FLAO</name>
<keyword evidence="1" id="KW-0732">Signal</keyword>
<dbReference type="PANTHER" id="PTHR15337:SF11">
    <property type="entry name" value="THIOREDOXIN DOMAIN-CONTAINING PROTEIN"/>
    <property type="match status" value="1"/>
</dbReference>
<evidence type="ECO:0000256" key="1">
    <source>
        <dbReference type="ARBA" id="ARBA00022729"/>
    </source>
</evidence>
<keyword evidence="3" id="KW-1185">Reference proteome</keyword>
<evidence type="ECO:0000313" key="3">
    <source>
        <dbReference type="Proteomes" id="UP000271339"/>
    </source>
</evidence>
<dbReference type="SUPFAM" id="SSF52833">
    <property type="entry name" value="Thioredoxin-like"/>
    <property type="match status" value="1"/>
</dbReference>
<reference evidence="2 3" key="1">
    <citation type="submission" date="2018-10" db="EMBL/GenBank/DDBJ databases">
        <title>Genomic Encyclopedia of Archaeal and Bacterial Type Strains, Phase II (KMG-II): from individual species to whole genera.</title>
        <authorList>
            <person name="Goeker M."/>
        </authorList>
    </citation>
    <scope>NUCLEOTIDE SEQUENCE [LARGE SCALE GENOMIC DNA]</scope>
    <source>
        <strain evidence="2 3">DSM 23424</strain>
    </source>
</reference>
<dbReference type="EMBL" id="REFC01000012">
    <property type="protein sequence ID" value="RMA64536.1"/>
    <property type="molecule type" value="Genomic_DNA"/>
</dbReference>
<dbReference type="Proteomes" id="UP000271339">
    <property type="component" value="Unassembled WGS sequence"/>
</dbReference>
<comment type="caution">
    <text evidence="2">The sequence shown here is derived from an EMBL/GenBank/DDBJ whole genome shotgun (WGS) entry which is preliminary data.</text>
</comment>
<dbReference type="InterPro" id="IPR036249">
    <property type="entry name" value="Thioredoxin-like_sf"/>
</dbReference>
<sequence length="165" mass="18674">MLKPLKTTHAMKHLLIISLLFLTTITFGQESESNLKWLTNLEEAEGLSKATSKPILMYFTGSDWCAPCIALKKDFFEAEAFAAKADDFVLVMIDYPRRMDVISEEQLAYNKKIVAKYNTNKSFPKVLVLNSKGKELGKLSGYSSYNTYQDTSYHLAFVEKYAGSN</sequence>
<dbReference type="AlphaFoldDB" id="A0A3L9YV40"/>
<organism evidence="2 3">
    <name type="scientific">Ulvibacter antarcticus</name>
    <dbReference type="NCBI Taxonomy" id="442714"/>
    <lineage>
        <taxon>Bacteria</taxon>
        <taxon>Pseudomonadati</taxon>
        <taxon>Bacteroidota</taxon>
        <taxon>Flavobacteriia</taxon>
        <taxon>Flavobacteriales</taxon>
        <taxon>Flavobacteriaceae</taxon>
        <taxon>Ulvibacter</taxon>
    </lineage>
</organism>
<protein>
    <submittedName>
        <fullName evidence="2">Thioredoxin-like protein</fullName>
    </submittedName>
</protein>
<accession>A0A3L9YV40</accession>
<proteinExistence type="predicted"/>
<evidence type="ECO:0000313" key="2">
    <source>
        <dbReference type="EMBL" id="RMA64536.1"/>
    </source>
</evidence>